<evidence type="ECO:0000313" key="1">
    <source>
        <dbReference type="EMBL" id="MEL1242787.1"/>
    </source>
</evidence>
<dbReference type="RefSeq" id="WP_341695112.1">
    <property type="nucleotide sequence ID" value="NZ_JBBYHR010000001.1"/>
</dbReference>
<dbReference type="Proteomes" id="UP001464555">
    <property type="component" value="Unassembled WGS sequence"/>
</dbReference>
<reference evidence="1 2" key="1">
    <citation type="submission" date="2024-04" db="EMBL/GenBank/DDBJ databases">
        <title>Flavobacterium sp. DGU11 16S ribosomal RNA gene Genome sequencing and assembly.</title>
        <authorList>
            <person name="Park S."/>
        </authorList>
    </citation>
    <scope>NUCLEOTIDE SEQUENCE [LARGE SCALE GENOMIC DNA]</scope>
    <source>
        <strain evidence="1 2">DGU11</strain>
    </source>
</reference>
<protein>
    <submittedName>
        <fullName evidence="1">Uncharacterized protein</fullName>
    </submittedName>
</protein>
<evidence type="ECO:0000313" key="2">
    <source>
        <dbReference type="Proteomes" id="UP001464555"/>
    </source>
</evidence>
<accession>A0ABU9HS90</accession>
<comment type="caution">
    <text evidence="1">The sequence shown here is derived from an EMBL/GenBank/DDBJ whole genome shotgun (WGS) entry which is preliminary data.</text>
</comment>
<name>A0ABU9HS90_9FLAO</name>
<sequence>MIDKIKIHLKDYSPSDNITWKEKLVEDCIDKSLYNARLYNSAFPKKKFSLKLLLTADEGNDMFNLSIDGSIRKWYYQKNSRKDLNYEEFLDCIELLAKELGTTKKRILAGKVNKVEVGVTLLLKAKMRGINDCFVKYRNAEREVVEETTLYFKFANYKLVFYDKFLEINKNTIWSDVQKKVFETFYFLRFEINAKKVSGTTFKNKFDTVEKIKENWNDLPDVIEKYITNIVFVDVISKEKMADVSDYSDFIIYLTFLGIKQYGVIESINLLDKSLSINNKKKKIEQFIDIYRTNITDDLDLKATLLMELRKKLDRLYNKSKI</sequence>
<keyword evidence="2" id="KW-1185">Reference proteome</keyword>
<proteinExistence type="predicted"/>
<dbReference type="EMBL" id="JBBYHR010000001">
    <property type="protein sequence ID" value="MEL1242787.1"/>
    <property type="molecule type" value="Genomic_DNA"/>
</dbReference>
<organism evidence="1 2">
    <name type="scientific">Flavobacterium arundinis</name>
    <dbReference type="NCBI Taxonomy" id="3139143"/>
    <lineage>
        <taxon>Bacteria</taxon>
        <taxon>Pseudomonadati</taxon>
        <taxon>Bacteroidota</taxon>
        <taxon>Flavobacteriia</taxon>
        <taxon>Flavobacteriales</taxon>
        <taxon>Flavobacteriaceae</taxon>
        <taxon>Flavobacterium</taxon>
    </lineage>
</organism>
<gene>
    <name evidence="1" type="ORF">AAEO56_00825</name>
</gene>